<dbReference type="OrthoDB" id="4061674at2759"/>
<dbReference type="RefSeq" id="XP_003669227.1">
    <property type="nucleotide sequence ID" value="XM_003669179.1"/>
</dbReference>
<keyword evidence="2" id="KW-1133">Transmembrane helix</keyword>
<protein>
    <submittedName>
        <fullName evidence="3">Uncharacterized protein</fullName>
    </submittedName>
</protein>
<feature type="transmembrane region" description="Helical" evidence="2">
    <location>
        <begin position="20"/>
        <end position="39"/>
    </location>
</feature>
<feature type="compositionally biased region" description="Basic and acidic residues" evidence="1">
    <location>
        <begin position="48"/>
        <end position="66"/>
    </location>
</feature>
<dbReference type="Proteomes" id="UP000000689">
    <property type="component" value="Chromosome 3"/>
</dbReference>
<dbReference type="HOGENOM" id="CLU_183906_0_0_1"/>
<dbReference type="GeneID" id="11496359"/>
<keyword evidence="2" id="KW-0812">Transmembrane</keyword>
<accession>G0W873</accession>
<reference evidence="3 4" key="1">
    <citation type="journal article" date="2011" name="Proc. Natl. Acad. Sci. U.S.A.">
        <title>Evolutionary erosion of yeast sex chromosomes by mating-type switching accidents.</title>
        <authorList>
            <person name="Gordon J.L."/>
            <person name="Armisen D."/>
            <person name="Proux-Wera E."/>
            <person name="Oheigeartaigh S.S."/>
            <person name="Byrne K.P."/>
            <person name="Wolfe K.H."/>
        </authorList>
    </citation>
    <scope>NUCLEOTIDE SEQUENCE [LARGE SCALE GENOMIC DNA]</scope>
    <source>
        <strain evidence="4">ATCC 10597 / BCRC 20456 / CBS 421 / NBRC 0211 / NRRL Y-12639</strain>
    </source>
</reference>
<evidence type="ECO:0000256" key="2">
    <source>
        <dbReference type="SAM" id="Phobius"/>
    </source>
</evidence>
<organism evidence="3 4">
    <name type="scientific">Naumovozyma dairenensis (strain ATCC 10597 / BCRC 20456 / CBS 421 / NBRC 0211 / NRRL Y-12639)</name>
    <name type="common">Saccharomyces dairenensis</name>
    <dbReference type="NCBI Taxonomy" id="1071378"/>
    <lineage>
        <taxon>Eukaryota</taxon>
        <taxon>Fungi</taxon>
        <taxon>Dikarya</taxon>
        <taxon>Ascomycota</taxon>
        <taxon>Saccharomycotina</taxon>
        <taxon>Saccharomycetes</taxon>
        <taxon>Saccharomycetales</taxon>
        <taxon>Saccharomycetaceae</taxon>
        <taxon>Naumovozyma</taxon>
    </lineage>
</organism>
<keyword evidence="2" id="KW-0472">Membrane</keyword>
<dbReference type="OMA" id="TSIYMQQ"/>
<evidence type="ECO:0000313" key="4">
    <source>
        <dbReference type="Proteomes" id="UP000000689"/>
    </source>
</evidence>
<dbReference type="KEGG" id="ndi:NDAI_0C03240"/>
<keyword evidence="4" id="KW-1185">Reference proteome</keyword>
<proteinExistence type="predicted"/>
<name>G0W873_NAUDC</name>
<dbReference type="EMBL" id="HE580269">
    <property type="protein sequence ID" value="CCD23984.1"/>
    <property type="molecule type" value="Genomic_DNA"/>
</dbReference>
<evidence type="ECO:0000313" key="3">
    <source>
        <dbReference type="EMBL" id="CCD23984.1"/>
    </source>
</evidence>
<feature type="region of interest" description="Disordered" evidence="1">
    <location>
        <begin position="48"/>
        <end position="68"/>
    </location>
</feature>
<sequence length="87" mass="9786">MKLDPKVYSEATKAAKTPQFKYLMLGSVCAAILPTSIYMQQRNSAKEKQKAQEQLLMEKKPERRDSLASMDPLLDDFDSFGTVSAIL</sequence>
<dbReference type="AlphaFoldDB" id="G0W873"/>
<evidence type="ECO:0000256" key="1">
    <source>
        <dbReference type="SAM" id="MobiDB-lite"/>
    </source>
</evidence>
<gene>
    <name evidence="3" type="primary">NDAI0C03240</name>
    <name evidence="3" type="ordered locus">NDAI_0C03240</name>
</gene>